<dbReference type="RefSeq" id="WP_131918313.1">
    <property type="nucleotide sequence ID" value="NZ_JAOQNU010000004.1"/>
</dbReference>
<dbReference type="GO" id="GO:0016740">
    <property type="term" value="F:transferase activity"/>
    <property type="evidence" value="ECO:0007669"/>
    <property type="project" value="UniProtKB-KW"/>
</dbReference>
<dbReference type="EMBL" id="SLXT01000004">
    <property type="protein sequence ID" value="TCP68260.1"/>
    <property type="molecule type" value="Genomic_DNA"/>
</dbReference>
<organism evidence="2 3">
    <name type="scientific">Heliophilum fasciatum</name>
    <dbReference type="NCBI Taxonomy" id="35700"/>
    <lineage>
        <taxon>Bacteria</taxon>
        <taxon>Bacillati</taxon>
        <taxon>Bacillota</taxon>
        <taxon>Clostridia</taxon>
        <taxon>Eubacteriales</taxon>
        <taxon>Heliobacteriaceae</taxon>
        <taxon>Heliophilum</taxon>
    </lineage>
</organism>
<dbReference type="AlphaFoldDB" id="A0A4R2RV44"/>
<dbReference type="OrthoDB" id="9799278at2"/>
<protein>
    <submittedName>
        <fullName evidence="2">Polysaccharide pyruvyl transferase</fullName>
    </submittedName>
</protein>
<evidence type="ECO:0000313" key="2">
    <source>
        <dbReference type="EMBL" id="TCP68260.1"/>
    </source>
</evidence>
<accession>A0A4R2RV44</accession>
<sequence>MGVIGLTVVTYKDNFGSALQTYATQYAIRKLGYDTKVFDMSGIRRSIQMRKICYYFSRLLSKDEREYVIRNALSKKANWVEESYSKNMRIRHEEYRKFYSNKLSFFPRASSWKQLSEQSKECEAVVVGSDQLWGAANVAAKYFTLEFVPDTIKKIAYSTSFGTSVLPRQLHAHVKNFINRIDHVSVRETAGQNIIKEITNRDVSVVCDPTMLLTAEEWMEIQDEKPFAEGDYILCYLMGDNPEQRTFIKRLKEQTNYRIIGLLHGSTYISSDESFADESPYNVGPGEFINLIRNAKYMCTDSFHGCVFSILSNTPFFAFRRERDSSKFSTNSRLYTLLSWTGLNDRIITGDEDVGECSLMDIDWASVNEKVNENRKASFAYLENALSD</sequence>
<proteinExistence type="predicted"/>
<gene>
    <name evidence="2" type="ORF">EDD73_104163</name>
</gene>
<keyword evidence="3" id="KW-1185">Reference proteome</keyword>
<dbReference type="Proteomes" id="UP000294813">
    <property type="component" value="Unassembled WGS sequence"/>
</dbReference>
<keyword evidence="2" id="KW-0808">Transferase</keyword>
<comment type="caution">
    <text evidence="2">The sequence shown here is derived from an EMBL/GenBank/DDBJ whole genome shotgun (WGS) entry which is preliminary data.</text>
</comment>
<feature type="domain" description="Polysaccharide pyruvyl transferase" evidence="1">
    <location>
        <begin position="14"/>
        <end position="321"/>
    </location>
</feature>
<evidence type="ECO:0000259" key="1">
    <source>
        <dbReference type="Pfam" id="PF04230"/>
    </source>
</evidence>
<name>A0A4R2RV44_9FIRM</name>
<evidence type="ECO:0000313" key="3">
    <source>
        <dbReference type="Proteomes" id="UP000294813"/>
    </source>
</evidence>
<reference evidence="2 3" key="1">
    <citation type="submission" date="2019-03" db="EMBL/GenBank/DDBJ databases">
        <title>Genomic Encyclopedia of Type Strains, Phase IV (KMG-IV): sequencing the most valuable type-strain genomes for metagenomic binning, comparative biology and taxonomic classification.</title>
        <authorList>
            <person name="Goeker M."/>
        </authorList>
    </citation>
    <scope>NUCLEOTIDE SEQUENCE [LARGE SCALE GENOMIC DNA]</scope>
    <source>
        <strain evidence="2 3">DSM 11170</strain>
    </source>
</reference>
<dbReference type="InterPro" id="IPR007345">
    <property type="entry name" value="Polysacch_pyruvyl_Trfase"/>
</dbReference>
<dbReference type="Pfam" id="PF04230">
    <property type="entry name" value="PS_pyruv_trans"/>
    <property type="match status" value="1"/>
</dbReference>